<gene>
    <name evidence="3" type="ORF">ROG8370_00036</name>
</gene>
<organism evidence="3 4">
    <name type="scientific">Roseovarius gaetbuli</name>
    <dbReference type="NCBI Taxonomy" id="1356575"/>
    <lineage>
        <taxon>Bacteria</taxon>
        <taxon>Pseudomonadati</taxon>
        <taxon>Pseudomonadota</taxon>
        <taxon>Alphaproteobacteria</taxon>
        <taxon>Rhodobacterales</taxon>
        <taxon>Roseobacteraceae</taxon>
        <taxon>Roseovarius</taxon>
    </lineage>
</organism>
<feature type="domain" description="DUF2059" evidence="2">
    <location>
        <begin position="100"/>
        <end position="147"/>
    </location>
</feature>
<accession>A0A1X6Y351</accession>
<dbReference type="RefSeq" id="WP_085825072.1">
    <property type="nucleotide sequence ID" value="NZ_FWFJ01000001.1"/>
</dbReference>
<feature type="signal peptide" evidence="1">
    <location>
        <begin position="1"/>
        <end position="19"/>
    </location>
</feature>
<evidence type="ECO:0000259" key="2">
    <source>
        <dbReference type="Pfam" id="PF09832"/>
    </source>
</evidence>
<dbReference type="AlphaFoldDB" id="A0A1X6Y351"/>
<dbReference type="Pfam" id="PF09832">
    <property type="entry name" value="DUF2059"/>
    <property type="match status" value="1"/>
</dbReference>
<keyword evidence="1" id="KW-0732">Signal</keyword>
<name>A0A1X6Y351_9RHOB</name>
<evidence type="ECO:0000256" key="1">
    <source>
        <dbReference type="SAM" id="SignalP"/>
    </source>
</evidence>
<evidence type="ECO:0000313" key="3">
    <source>
        <dbReference type="EMBL" id="SLN09610.1"/>
    </source>
</evidence>
<protein>
    <recommendedName>
        <fullName evidence="2">DUF2059 domain-containing protein</fullName>
    </recommendedName>
</protein>
<feature type="chain" id="PRO_5013163256" description="DUF2059 domain-containing protein" evidence="1">
    <location>
        <begin position="20"/>
        <end position="164"/>
    </location>
</feature>
<proteinExistence type="predicted"/>
<dbReference type="OrthoDB" id="7868692at2"/>
<reference evidence="4" key="1">
    <citation type="submission" date="2017-03" db="EMBL/GenBank/DDBJ databases">
        <authorList>
            <person name="Rodrigo-Torres L."/>
            <person name="Arahal R.D."/>
            <person name="Lucena T."/>
        </authorList>
    </citation>
    <scope>NUCLEOTIDE SEQUENCE [LARGE SCALE GENOMIC DNA]</scope>
    <source>
        <strain evidence="4">CECT 8370</strain>
    </source>
</reference>
<evidence type="ECO:0000313" key="4">
    <source>
        <dbReference type="Proteomes" id="UP000194012"/>
    </source>
</evidence>
<keyword evidence="4" id="KW-1185">Reference proteome</keyword>
<sequence>MRFLIGAATALCLALPAYADTATDNRDARVAIAKDYVEATMKDMDIQDFIRQLWFPMIEQMAKNRQPMSPEQISQIEKLFSDELTGPLTEVMLQQDEVMADLMSLEELTALRGFYMSEHGRAVMEKMPQLAQIQQPMISAVLQKAMPVMMPKIEAITVTDDAVK</sequence>
<dbReference type="InterPro" id="IPR018637">
    <property type="entry name" value="DUF2059"/>
</dbReference>
<dbReference type="EMBL" id="FWFJ01000001">
    <property type="protein sequence ID" value="SLN09610.1"/>
    <property type="molecule type" value="Genomic_DNA"/>
</dbReference>
<dbReference type="Proteomes" id="UP000194012">
    <property type="component" value="Unassembled WGS sequence"/>
</dbReference>